<dbReference type="Gene3D" id="1.10.10.10">
    <property type="entry name" value="Winged helix-like DNA-binding domain superfamily/Winged helix DNA-binding domain"/>
    <property type="match status" value="1"/>
</dbReference>
<evidence type="ECO:0000259" key="4">
    <source>
        <dbReference type="PROSITE" id="PS51118"/>
    </source>
</evidence>
<dbReference type="EMBL" id="CP109441">
    <property type="protein sequence ID" value="WUV48902.1"/>
    <property type="molecule type" value="Genomic_DNA"/>
</dbReference>
<evidence type="ECO:0000313" key="5">
    <source>
        <dbReference type="EMBL" id="WUV48902.1"/>
    </source>
</evidence>
<gene>
    <name evidence="5" type="ORF">OG563_12315</name>
</gene>
<keyword evidence="2" id="KW-0238">DNA-binding</keyword>
<keyword evidence="6" id="KW-1185">Reference proteome</keyword>
<keyword evidence="1" id="KW-0805">Transcription regulation</keyword>
<organism evidence="5 6">
    <name type="scientific">Nocardia vinacea</name>
    <dbReference type="NCBI Taxonomy" id="96468"/>
    <lineage>
        <taxon>Bacteria</taxon>
        <taxon>Bacillati</taxon>
        <taxon>Actinomycetota</taxon>
        <taxon>Actinomycetes</taxon>
        <taxon>Mycobacteriales</taxon>
        <taxon>Nocardiaceae</taxon>
        <taxon>Nocardia</taxon>
    </lineage>
</organism>
<dbReference type="PANTHER" id="PTHR33204:SF37">
    <property type="entry name" value="HTH-TYPE TRANSCRIPTIONAL REGULATOR YODB"/>
    <property type="match status" value="1"/>
</dbReference>
<dbReference type="Proteomes" id="UP001432062">
    <property type="component" value="Chromosome"/>
</dbReference>
<dbReference type="InterPro" id="IPR002577">
    <property type="entry name" value="HTH_HxlR"/>
</dbReference>
<evidence type="ECO:0000256" key="3">
    <source>
        <dbReference type="ARBA" id="ARBA00023163"/>
    </source>
</evidence>
<dbReference type="SUPFAM" id="SSF46785">
    <property type="entry name" value="Winged helix' DNA-binding domain"/>
    <property type="match status" value="1"/>
</dbReference>
<evidence type="ECO:0000256" key="1">
    <source>
        <dbReference type="ARBA" id="ARBA00023015"/>
    </source>
</evidence>
<dbReference type="Pfam" id="PF01638">
    <property type="entry name" value="HxlR"/>
    <property type="match status" value="1"/>
</dbReference>
<sequence length="116" mass="12825">MVASESEAGKASMVGKSVRGSRTGRPIMALLDLLGRRWTLRVLWELRDGASVTFRELQSLTGGVSASVLNDRLRELREVNIVETDPSGYRLTADGLDLVEALGPLQIWVQRWSDDV</sequence>
<proteinExistence type="predicted"/>
<protein>
    <submittedName>
        <fullName evidence="5">Helix-turn-helix transcriptional regulator</fullName>
    </submittedName>
</protein>
<dbReference type="RefSeq" id="WP_327093694.1">
    <property type="nucleotide sequence ID" value="NZ_CP109149.1"/>
</dbReference>
<evidence type="ECO:0000256" key="2">
    <source>
        <dbReference type="ARBA" id="ARBA00023125"/>
    </source>
</evidence>
<feature type="domain" description="HTH hxlR-type" evidence="4">
    <location>
        <begin position="25"/>
        <end position="116"/>
    </location>
</feature>
<reference evidence="5" key="1">
    <citation type="submission" date="2022-10" db="EMBL/GenBank/DDBJ databases">
        <title>The complete genomes of actinobacterial strains from the NBC collection.</title>
        <authorList>
            <person name="Joergensen T.S."/>
            <person name="Alvarez Arevalo M."/>
            <person name="Sterndorff E.B."/>
            <person name="Faurdal D."/>
            <person name="Vuksanovic O."/>
            <person name="Mourched A.-S."/>
            <person name="Charusanti P."/>
            <person name="Shaw S."/>
            <person name="Blin K."/>
            <person name="Weber T."/>
        </authorList>
    </citation>
    <scope>NUCLEOTIDE SEQUENCE</scope>
    <source>
        <strain evidence="5">NBC_01482</strain>
    </source>
</reference>
<evidence type="ECO:0000313" key="6">
    <source>
        <dbReference type="Proteomes" id="UP001432062"/>
    </source>
</evidence>
<dbReference type="InterPro" id="IPR036390">
    <property type="entry name" value="WH_DNA-bd_sf"/>
</dbReference>
<name>A0ABZ1Z026_9NOCA</name>
<keyword evidence="3" id="KW-0804">Transcription</keyword>
<dbReference type="InterPro" id="IPR036388">
    <property type="entry name" value="WH-like_DNA-bd_sf"/>
</dbReference>
<accession>A0ABZ1Z026</accession>
<dbReference type="PANTHER" id="PTHR33204">
    <property type="entry name" value="TRANSCRIPTIONAL REGULATOR, MARR FAMILY"/>
    <property type="match status" value="1"/>
</dbReference>
<dbReference type="PROSITE" id="PS51118">
    <property type="entry name" value="HTH_HXLR"/>
    <property type="match status" value="1"/>
</dbReference>